<proteinExistence type="predicted"/>
<dbReference type="EMBL" id="FUIG01000036">
    <property type="protein sequence ID" value="SJM32488.1"/>
    <property type="molecule type" value="Genomic_DNA"/>
</dbReference>
<keyword evidence="2" id="KW-1185">Reference proteome</keyword>
<evidence type="ECO:0000313" key="1">
    <source>
        <dbReference type="EMBL" id="SJM32488.1"/>
    </source>
</evidence>
<dbReference type="Proteomes" id="UP000245698">
    <property type="component" value="Unassembled WGS sequence"/>
</dbReference>
<dbReference type="RefSeq" id="WP_123149449.1">
    <property type="nucleotide sequence ID" value="NZ_FUIG01000036.1"/>
</dbReference>
<accession>A0A2P9AMY2</accession>
<reference evidence="2" key="1">
    <citation type="submission" date="2016-12" db="EMBL/GenBank/DDBJ databases">
        <authorList>
            <person name="Brunel B."/>
        </authorList>
    </citation>
    <scope>NUCLEOTIDE SEQUENCE [LARGE SCALE GENOMIC DNA]</scope>
</reference>
<evidence type="ECO:0000313" key="2">
    <source>
        <dbReference type="Proteomes" id="UP000245698"/>
    </source>
</evidence>
<sequence>MADLRGGAFRDVFAFTARHRCKQPARLRFIMTMFLASTPAGWLGATDAIARDKVKPGEQTQIGRVQPGGEPAALQIPACRETTKKFGSSDPNDPVDGTVNKTITEWLAAGNKADWKSNFGIDSPALGDA</sequence>
<gene>
    <name evidence="1" type="ORF">BQ8482_290083</name>
</gene>
<organism evidence="1 2">
    <name type="scientific">Mesorhizobium delmotii</name>
    <dbReference type="NCBI Taxonomy" id="1631247"/>
    <lineage>
        <taxon>Bacteria</taxon>
        <taxon>Pseudomonadati</taxon>
        <taxon>Pseudomonadota</taxon>
        <taxon>Alphaproteobacteria</taxon>
        <taxon>Hyphomicrobiales</taxon>
        <taxon>Phyllobacteriaceae</taxon>
        <taxon>Mesorhizobium</taxon>
    </lineage>
</organism>
<name>A0A2P9AMY2_9HYPH</name>
<dbReference type="AlphaFoldDB" id="A0A2P9AMY2"/>
<protein>
    <submittedName>
        <fullName evidence="1">Uncharacterized protein</fullName>
    </submittedName>
</protein>